<comment type="subcellular location">
    <subcellularLocation>
        <location evidence="1">Membrane</location>
    </subcellularLocation>
</comment>
<evidence type="ECO:0000256" key="2">
    <source>
        <dbReference type="ARBA" id="ARBA00010131"/>
    </source>
</evidence>
<dbReference type="Proteomes" id="UP001177140">
    <property type="component" value="Unassembled WGS sequence"/>
</dbReference>
<name>A0AA41VEG9_PAPNU</name>
<dbReference type="InterPro" id="IPR029454">
    <property type="entry name" value="ODR-4-like"/>
</dbReference>
<keyword evidence="8" id="KW-1185">Reference proteome</keyword>
<evidence type="ECO:0000313" key="8">
    <source>
        <dbReference type="Proteomes" id="UP001177140"/>
    </source>
</evidence>
<keyword evidence="4" id="KW-1133">Transmembrane helix</keyword>
<comment type="caution">
    <text evidence="7">The sequence shown here is derived from an EMBL/GenBank/DDBJ whole genome shotgun (WGS) entry which is preliminary data.</text>
</comment>
<accession>A0AA41VEG9</accession>
<evidence type="ECO:0000256" key="6">
    <source>
        <dbReference type="SAM" id="MobiDB-lite"/>
    </source>
</evidence>
<dbReference type="AlphaFoldDB" id="A0AA41VEG9"/>
<organism evidence="7 8">
    <name type="scientific">Papaver nudicaule</name>
    <name type="common">Iceland poppy</name>
    <dbReference type="NCBI Taxonomy" id="74823"/>
    <lineage>
        <taxon>Eukaryota</taxon>
        <taxon>Viridiplantae</taxon>
        <taxon>Streptophyta</taxon>
        <taxon>Embryophyta</taxon>
        <taxon>Tracheophyta</taxon>
        <taxon>Spermatophyta</taxon>
        <taxon>Magnoliopsida</taxon>
        <taxon>Ranunculales</taxon>
        <taxon>Papaveraceae</taxon>
        <taxon>Papaveroideae</taxon>
        <taxon>Papaver</taxon>
    </lineage>
</organism>
<evidence type="ECO:0000256" key="3">
    <source>
        <dbReference type="ARBA" id="ARBA00022692"/>
    </source>
</evidence>
<dbReference type="PANTHER" id="PTHR33966">
    <property type="entry name" value="PROTEIN ODR-4 HOMOLOG"/>
    <property type="match status" value="1"/>
</dbReference>
<feature type="region of interest" description="Disordered" evidence="6">
    <location>
        <begin position="38"/>
        <end position="65"/>
    </location>
</feature>
<evidence type="ECO:0000256" key="4">
    <source>
        <dbReference type="ARBA" id="ARBA00022989"/>
    </source>
</evidence>
<evidence type="ECO:0000256" key="5">
    <source>
        <dbReference type="ARBA" id="ARBA00023136"/>
    </source>
</evidence>
<dbReference type="EMBL" id="JAJJMA010204532">
    <property type="protein sequence ID" value="MCL7039746.1"/>
    <property type="molecule type" value="Genomic_DNA"/>
</dbReference>
<dbReference type="GO" id="GO:0016020">
    <property type="term" value="C:membrane"/>
    <property type="evidence" value="ECO:0007669"/>
    <property type="project" value="UniProtKB-SubCell"/>
</dbReference>
<evidence type="ECO:0000256" key="1">
    <source>
        <dbReference type="ARBA" id="ARBA00004370"/>
    </source>
</evidence>
<keyword evidence="3" id="KW-0812">Transmembrane</keyword>
<keyword evidence="5" id="KW-0472">Membrane</keyword>
<feature type="non-terminal residue" evidence="7">
    <location>
        <position position="79"/>
    </location>
</feature>
<feature type="non-terminal residue" evidence="7">
    <location>
        <position position="1"/>
    </location>
</feature>
<sequence>VGIVIGKISSSIDRGFVFDLIPTPPNDGGQPACYILESKEDSNKKNKSAKGKSQTQLDSSSSSASLVIDSDWVAEHARQ</sequence>
<reference evidence="7" key="1">
    <citation type="submission" date="2022-03" db="EMBL/GenBank/DDBJ databases">
        <title>A functionally conserved STORR gene fusion in Papaver species that diverged 16.8 million years ago.</title>
        <authorList>
            <person name="Catania T."/>
        </authorList>
    </citation>
    <scope>NUCLEOTIDE SEQUENCE</scope>
    <source>
        <strain evidence="7">S-191538</strain>
    </source>
</reference>
<comment type="similarity">
    <text evidence="2">Belongs to the ODR-4 family.</text>
</comment>
<proteinExistence type="inferred from homology"/>
<dbReference type="GO" id="GO:0012505">
    <property type="term" value="C:endomembrane system"/>
    <property type="evidence" value="ECO:0007669"/>
    <property type="project" value="TreeGrafter"/>
</dbReference>
<dbReference type="PANTHER" id="PTHR33966:SF1">
    <property type="entry name" value="PROTEIN ODR-4 HOMOLOG"/>
    <property type="match status" value="1"/>
</dbReference>
<dbReference type="GO" id="GO:0008104">
    <property type="term" value="P:intracellular protein localization"/>
    <property type="evidence" value="ECO:0007669"/>
    <property type="project" value="TreeGrafter"/>
</dbReference>
<dbReference type="Pfam" id="PF14778">
    <property type="entry name" value="ODR4-like"/>
    <property type="match status" value="1"/>
</dbReference>
<gene>
    <name evidence="7" type="ORF">MKW94_015947</name>
</gene>
<evidence type="ECO:0000313" key="7">
    <source>
        <dbReference type="EMBL" id="MCL7039746.1"/>
    </source>
</evidence>
<protein>
    <submittedName>
        <fullName evidence="7">Uncharacterized protein</fullName>
    </submittedName>
</protein>